<keyword evidence="5 6" id="KW-0472">Membrane</keyword>
<evidence type="ECO:0000256" key="1">
    <source>
        <dbReference type="ARBA" id="ARBA00004127"/>
    </source>
</evidence>
<feature type="domain" description="Major facilitator superfamily (MFS) profile" evidence="7">
    <location>
        <begin position="21"/>
        <end position="413"/>
    </location>
</feature>
<keyword evidence="4 6" id="KW-1133">Transmembrane helix</keyword>
<evidence type="ECO:0000256" key="5">
    <source>
        <dbReference type="ARBA" id="ARBA00023136"/>
    </source>
</evidence>
<feature type="transmembrane region" description="Helical" evidence="6">
    <location>
        <begin position="145"/>
        <end position="169"/>
    </location>
</feature>
<dbReference type="InterPro" id="IPR011701">
    <property type="entry name" value="MFS"/>
</dbReference>
<feature type="transmembrane region" description="Helical" evidence="6">
    <location>
        <begin position="257"/>
        <end position="276"/>
    </location>
</feature>
<evidence type="ECO:0000259" key="7">
    <source>
        <dbReference type="PROSITE" id="PS50850"/>
    </source>
</evidence>
<dbReference type="CDD" id="cd17321">
    <property type="entry name" value="MFS_MMR_MDR_like"/>
    <property type="match status" value="1"/>
</dbReference>
<comment type="caution">
    <text evidence="8">The sequence shown here is derived from an EMBL/GenBank/DDBJ whole genome shotgun (WGS) entry which is preliminary data.</text>
</comment>
<comment type="subcellular location">
    <subcellularLocation>
        <location evidence="1">Endomembrane system</location>
        <topology evidence="1">Multi-pass membrane protein</topology>
    </subcellularLocation>
</comment>
<dbReference type="InterPro" id="IPR036259">
    <property type="entry name" value="MFS_trans_sf"/>
</dbReference>
<feature type="transmembrane region" description="Helical" evidence="6">
    <location>
        <begin position="312"/>
        <end position="337"/>
    </location>
</feature>
<dbReference type="PROSITE" id="PS50850">
    <property type="entry name" value="MFS"/>
    <property type="match status" value="1"/>
</dbReference>
<evidence type="ECO:0000256" key="4">
    <source>
        <dbReference type="ARBA" id="ARBA00022989"/>
    </source>
</evidence>
<evidence type="ECO:0000256" key="2">
    <source>
        <dbReference type="ARBA" id="ARBA00022448"/>
    </source>
</evidence>
<feature type="transmembrane region" description="Helical" evidence="6">
    <location>
        <begin position="87"/>
        <end position="106"/>
    </location>
</feature>
<dbReference type="GO" id="GO:0022857">
    <property type="term" value="F:transmembrane transporter activity"/>
    <property type="evidence" value="ECO:0007669"/>
    <property type="project" value="InterPro"/>
</dbReference>
<evidence type="ECO:0000313" key="9">
    <source>
        <dbReference type="Proteomes" id="UP000016570"/>
    </source>
</evidence>
<feature type="transmembrane region" description="Helical" evidence="6">
    <location>
        <begin position="225"/>
        <end position="245"/>
    </location>
</feature>
<feature type="transmembrane region" description="Helical" evidence="6">
    <location>
        <begin position="175"/>
        <end position="191"/>
    </location>
</feature>
<dbReference type="SUPFAM" id="SSF103473">
    <property type="entry name" value="MFS general substrate transporter"/>
    <property type="match status" value="1"/>
</dbReference>
<dbReference type="Gene3D" id="1.20.1720.10">
    <property type="entry name" value="Multidrug resistance protein D"/>
    <property type="match status" value="1"/>
</dbReference>
<dbReference type="PANTHER" id="PTHR23501">
    <property type="entry name" value="MAJOR FACILITATOR SUPERFAMILY"/>
    <property type="match status" value="1"/>
</dbReference>
<feature type="transmembrane region" description="Helical" evidence="6">
    <location>
        <begin position="358"/>
        <end position="380"/>
    </location>
</feature>
<evidence type="ECO:0000256" key="6">
    <source>
        <dbReference type="SAM" id="Phobius"/>
    </source>
</evidence>
<dbReference type="AlphaFoldDB" id="U2ZHF0"/>
<dbReference type="Pfam" id="PF07690">
    <property type="entry name" value="MFS_1"/>
    <property type="match status" value="1"/>
</dbReference>
<sequence>MKAKISKLEQPDTLPFGKRLALCGLAMVVLLSSFNISVVNVALPDLANTFSVAMSGVQWLTISYLLAMTLLMPVAGMLGDRFGRKSLVLKGLGIFLVGTVGCVLSDNLVLLIAARAIQGVGAALLMSLAMSFVSDLVPSSKMGSVMGLLGTTSAVGTALGPVLGGVLISHFHWNTIFYVSVPVGILAYVLLSRLLPHSASEVPSTSIAASWVIQLQQNHHLLRSCMANFLVSAVIMSTMVVGPFYLSNGLQLSPEKVGLLMAIGPIVAAIAGAPAGQLTDRKGAAFVICAGLISMIVGCLSIALSAQSTSTLGYMASLVLITAGYAMFQAANNTAVMKNVKKSNKGITSALLNFSRNSGLMTGASVMGWVYMTAAVRIYGEQNSSIFGFTITFLLASGLVAFAMAGIFTGKEK</sequence>
<dbReference type="PANTHER" id="PTHR23501:SF191">
    <property type="entry name" value="VACUOLAR BASIC AMINO ACID TRANSPORTER 4"/>
    <property type="match status" value="1"/>
</dbReference>
<feature type="transmembrane region" description="Helical" evidence="6">
    <location>
        <begin position="112"/>
        <end position="133"/>
    </location>
</feature>
<reference evidence="8 9" key="1">
    <citation type="submission" date="2013-09" db="EMBL/GenBank/DDBJ databases">
        <title>Whole genome shotgun sequence of Vibrio proteolyticus NBRC 13287.</title>
        <authorList>
            <person name="Isaki S."/>
            <person name="Hosoyama A."/>
            <person name="Numata M."/>
            <person name="Hashimoto M."/>
            <person name="Hosoyama Y."/>
            <person name="Tsuchikane K."/>
            <person name="Noguchi M."/>
            <person name="Hirakata S."/>
            <person name="Ichikawa N."/>
            <person name="Ohji S."/>
            <person name="Yamazoe A."/>
            <person name="Fujita N."/>
        </authorList>
    </citation>
    <scope>NUCLEOTIDE SEQUENCE [LARGE SCALE GENOMIC DNA]</scope>
    <source>
        <strain evidence="8 9">NBRC 13287</strain>
    </source>
</reference>
<feature type="transmembrane region" description="Helical" evidence="6">
    <location>
        <begin position="20"/>
        <end position="43"/>
    </location>
</feature>
<dbReference type="STRING" id="1219065.VPR01S_06_01340"/>
<proteinExistence type="predicted"/>
<dbReference type="GO" id="GO:0005886">
    <property type="term" value="C:plasma membrane"/>
    <property type="evidence" value="ECO:0007669"/>
    <property type="project" value="TreeGrafter"/>
</dbReference>
<dbReference type="eggNOG" id="COG2814">
    <property type="taxonomic scope" value="Bacteria"/>
</dbReference>
<protein>
    <submittedName>
        <fullName evidence="8">Putative drug resistance transporter</fullName>
    </submittedName>
</protein>
<keyword evidence="9" id="KW-1185">Reference proteome</keyword>
<feature type="transmembrane region" description="Helical" evidence="6">
    <location>
        <begin position="283"/>
        <end position="306"/>
    </location>
</feature>
<feature type="transmembrane region" description="Helical" evidence="6">
    <location>
        <begin position="55"/>
        <end position="75"/>
    </location>
</feature>
<dbReference type="InterPro" id="IPR020846">
    <property type="entry name" value="MFS_dom"/>
</dbReference>
<gene>
    <name evidence="8" type="ORF">VPR01S_06_01340</name>
</gene>
<accession>U2ZHF0</accession>
<evidence type="ECO:0000256" key="3">
    <source>
        <dbReference type="ARBA" id="ARBA00022692"/>
    </source>
</evidence>
<organism evidence="8 9">
    <name type="scientific">Vibrio proteolyticus NBRC 13287</name>
    <dbReference type="NCBI Taxonomy" id="1219065"/>
    <lineage>
        <taxon>Bacteria</taxon>
        <taxon>Pseudomonadati</taxon>
        <taxon>Pseudomonadota</taxon>
        <taxon>Gammaproteobacteria</taxon>
        <taxon>Vibrionales</taxon>
        <taxon>Vibrionaceae</taxon>
        <taxon>Vibrio</taxon>
    </lineage>
</organism>
<dbReference type="PRINTS" id="PR01036">
    <property type="entry name" value="TCRTETB"/>
</dbReference>
<dbReference type="Proteomes" id="UP000016570">
    <property type="component" value="Unassembled WGS sequence"/>
</dbReference>
<feature type="transmembrane region" description="Helical" evidence="6">
    <location>
        <begin position="386"/>
        <end position="408"/>
    </location>
</feature>
<dbReference type="EMBL" id="BATJ01000006">
    <property type="protein sequence ID" value="GAD67116.1"/>
    <property type="molecule type" value="Genomic_DNA"/>
</dbReference>
<name>U2ZHF0_VIBPR</name>
<keyword evidence="3 6" id="KW-0812">Transmembrane</keyword>
<keyword evidence="2" id="KW-0813">Transport</keyword>
<evidence type="ECO:0000313" key="8">
    <source>
        <dbReference type="EMBL" id="GAD67116.1"/>
    </source>
</evidence>
<dbReference type="RefSeq" id="WP_021705091.1">
    <property type="nucleotide sequence ID" value="NZ_BATJ01000006.1"/>
</dbReference>